<protein>
    <submittedName>
        <fullName evidence="1">Uncharacterized protein</fullName>
    </submittedName>
</protein>
<evidence type="ECO:0000313" key="1">
    <source>
        <dbReference type="EMBL" id="MCD9641142.1"/>
    </source>
</evidence>
<sequence length="51" mass="5702">EKELIIEEVVPEVPRESRVDSDEEVCEDIHTKEEFESTEPAGIASSMAKIA</sequence>
<keyword evidence="2" id="KW-1185">Reference proteome</keyword>
<name>A0ABS8V450_DATST</name>
<accession>A0ABS8V450</accession>
<dbReference type="Proteomes" id="UP000823775">
    <property type="component" value="Unassembled WGS sequence"/>
</dbReference>
<evidence type="ECO:0000313" key="2">
    <source>
        <dbReference type="Proteomes" id="UP000823775"/>
    </source>
</evidence>
<dbReference type="EMBL" id="JACEIK010003290">
    <property type="protein sequence ID" value="MCD9641142.1"/>
    <property type="molecule type" value="Genomic_DNA"/>
</dbReference>
<comment type="caution">
    <text evidence="1">The sequence shown here is derived from an EMBL/GenBank/DDBJ whole genome shotgun (WGS) entry which is preliminary data.</text>
</comment>
<reference evidence="1 2" key="1">
    <citation type="journal article" date="2021" name="BMC Genomics">
        <title>Datura genome reveals duplications of psychoactive alkaloid biosynthetic genes and high mutation rate following tissue culture.</title>
        <authorList>
            <person name="Rajewski A."/>
            <person name="Carter-House D."/>
            <person name="Stajich J."/>
            <person name="Litt A."/>
        </authorList>
    </citation>
    <scope>NUCLEOTIDE SEQUENCE [LARGE SCALE GENOMIC DNA]</scope>
    <source>
        <strain evidence="1">AR-01</strain>
    </source>
</reference>
<gene>
    <name evidence="1" type="ORF">HAX54_027086</name>
</gene>
<proteinExistence type="predicted"/>
<feature type="non-terminal residue" evidence="1">
    <location>
        <position position="1"/>
    </location>
</feature>
<feature type="non-terminal residue" evidence="1">
    <location>
        <position position="51"/>
    </location>
</feature>
<organism evidence="1 2">
    <name type="scientific">Datura stramonium</name>
    <name type="common">Jimsonweed</name>
    <name type="synonym">Common thornapple</name>
    <dbReference type="NCBI Taxonomy" id="4076"/>
    <lineage>
        <taxon>Eukaryota</taxon>
        <taxon>Viridiplantae</taxon>
        <taxon>Streptophyta</taxon>
        <taxon>Embryophyta</taxon>
        <taxon>Tracheophyta</taxon>
        <taxon>Spermatophyta</taxon>
        <taxon>Magnoliopsida</taxon>
        <taxon>eudicotyledons</taxon>
        <taxon>Gunneridae</taxon>
        <taxon>Pentapetalae</taxon>
        <taxon>asterids</taxon>
        <taxon>lamiids</taxon>
        <taxon>Solanales</taxon>
        <taxon>Solanaceae</taxon>
        <taxon>Solanoideae</taxon>
        <taxon>Datureae</taxon>
        <taxon>Datura</taxon>
    </lineage>
</organism>